<keyword evidence="3" id="KW-1185">Reference proteome</keyword>
<dbReference type="Proteomes" id="UP000324222">
    <property type="component" value="Unassembled WGS sequence"/>
</dbReference>
<sequence length="40" mass="4463">MQWPTSTVSAARPRWAGNMSMHLSPARSTRKESTSSSWPT</sequence>
<protein>
    <submittedName>
        <fullName evidence="2">Uncharacterized protein</fullName>
    </submittedName>
</protein>
<dbReference type="EMBL" id="VSRR010001822">
    <property type="protein sequence ID" value="MPC27895.1"/>
    <property type="molecule type" value="Genomic_DNA"/>
</dbReference>
<accession>A0A5B7E3F6</accession>
<comment type="caution">
    <text evidence="2">The sequence shown here is derived from an EMBL/GenBank/DDBJ whole genome shotgun (WGS) entry which is preliminary data.</text>
</comment>
<gene>
    <name evidence="2" type="ORF">E2C01_021084</name>
</gene>
<name>A0A5B7E3F6_PORTR</name>
<feature type="region of interest" description="Disordered" evidence="1">
    <location>
        <begin position="1"/>
        <end position="40"/>
    </location>
</feature>
<organism evidence="2 3">
    <name type="scientific">Portunus trituberculatus</name>
    <name type="common">Swimming crab</name>
    <name type="synonym">Neptunus trituberculatus</name>
    <dbReference type="NCBI Taxonomy" id="210409"/>
    <lineage>
        <taxon>Eukaryota</taxon>
        <taxon>Metazoa</taxon>
        <taxon>Ecdysozoa</taxon>
        <taxon>Arthropoda</taxon>
        <taxon>Crustacea</taxon>
        <taxon>Multicrustacea</taxon>
        <taxon>Malacostraca</taxon>
        <taxon>Eumalacostraca</taxon>
        <taxon>Eucarida</taxon>
        <taxon>Decapoda</taxon>
        <taxon>Pleocyemata</taxon>
        <taxon>Brachyura</taxon>
        <taxon>Eubrachyura</taxon>
        <taxon>Portunoidea</taxon>
        <taxon>Portunidae</taxon>
        <taxon>Portuninae</taxon>
        <taxon>Portunus</taxon>
    </lineage>
</organism>
<proteinExistence type="predicted"/>
<dbReference type="AlphaFoldDB" id="A0A5B7E3F6"/>
<evidence type="ECO:0000313" key="3">
    <source>
        <dbReference type="Proteomes" id="UP000324222"/>
    </source>
</evidence>
<evidence type="ECO:0000256" key="1">
    <source>
        <dbReference type="SAM" id="MobiDB-lite"/>
    </source>
</evidence>
<reference evidence="2 3" key="1">
    <citation type="submission" date="2019-05" db="EMBL/GenBank/DDBJ databases">
        <title>Another draft genome of Portunus trituberculatus and its Hox gene families provides insights of decapod evolution.</title>
        <authorList>
            <person name="Jeong J.-H."/>
            <person name="Song I."/>
            <person name="Kim S."/>
            <person name="Choi T."/>
            <person name="Kim D."/>
            <person name="Ryu S."/>
            <person name="Kim W."/>
        </authorList>
    </citation>
    <scope>NUCLEOTIDE SEQUENCE [LARGE SCALE GENOMIC DNA]</scope>
    <source>
        <tissue evidence="2">Muscle</tissue>
    </source>
</reference>
<evidence type="ECO:0000313" key="2">
    <source>
        <dbReference type="EMBL" id="MPC27895.1"/>
    </source>
</evidence>